<name>A0AAW3AWS3_9TRYP</name>
<proteinExistence type="predicted"/>
<feature type="compositionally biased region" description="Polar residues" evidence="1">
    <location>
        <begin position="175"/>
        <end position="186"/>
    </location>
</feature>
<feature type="region of interest" description="Disordered" evidence="1">
    <location>
        <begin position="175"/>
        <end position="214"/>
    </location>
</feature>
<keyword evidence="3" id="KW-1185">Reference proteome</keyword>
<protein>
    <submittedName>
        <fullName evidence="2">Uncharacterized protein</fullName>
    </submittedName>
</protein>
<dbReference type="AlphaFoldDB" id="A0AAW3AWS3"/>
<comment type="caution">
    <text evidence="2">The sequence shown here is derived from an EMBL/GenBank/DDBJ whole genome shotgun (WGS) entry which is preliminary data.</text>
</comment>
<gene>
    <name evidence="2" type="ORF">Q4I30_001559</name>
</gene>
<feature type="region of interest" description="Disordered" evidence="1">
    <location>
        <begin position="227"/>
        <end position="330"/>
    </location>
</feature>
<accession>A0AAW3AWS3</accession>
<feature type="compositionally biased region" description="Gly residues" evidence="1">
    <location>
        <begin position="266"/>
        <end position="278"/>
    </location>
</feature>
<dbReference type="Proteomes" id="UP001482455">
    <property type="component" value="Unassembled WGS sequence"/>
</dbReference>
<evidence type="ECO:0000256" key="1">
    <source>
        <dbReference type="SAM" id="MobiDB-lite"/>
    </source>
</evidence>
<reference evidence="2 3" key="1">
    <citation type="submission" date="2024-02" db="EMBL/GenBank/DDBJ databases">
        <title>FIRST GENOME SEQUENCES OF Leishmania (Viannia) shawi, Leishmania (Viannia) lindenbergi AND Leishmania (Viannia) utingensis.</title>
        <authorList>
            <person name="Resadore F."/>
            <person name="Custodio M.G.F."/>
            <person name="Boite M.C."/>
            <person name="Cupolillo E."/>
            <person name="Ferreira G.E.M."/>
        </authorList>
    </citation>
    <scope>NUCLEOTIDE SEQUENCE [LARGE SCALE GENOMIC DNA]</scope>
    <source>
        <strain evidence="2 3">ITUB/BR/1977/M4964</strain>
    </source>
</reference>
<evidence type="ECO:0000313" key="3">
    <source>
        <dbReference type="Proteomes" id="UP001482455"/>
    </source>
</evidence>
<feature type="compositionally biased region" description="Basic and acidic residues" evidence="1">
    <location>
        <begin position="312"/>
        <end position="324"/>
    </location>
</feature>
<dbReference type="EMBL" id="JBAMZL010000010">
    <property type="protein sequence ID" value="KAL0513281.1"/>
    <property type="molecule type" value="Genomic_DNA"/>
</dbReference>
<organism evidence="2 3">
    <name type="scientific">Leishmania utingensis</name>
    <dbReference type="NCBI Taxonomy" id="653362"/>
    <lineage>
        <taxon>Eukaryota</taxon>
        <taxon>Discoba</taxon>
        <taxon>Euglenozoa</taxon>
        <taxon>Kinetoplastea</taxon>
        <taxon>Metakinetoplastina</taxon>
        <taxon>Trypanosomatida</taxon>
        <taxon>Trypanosomatidae</taxon>
        <taxon>Leishmaniinae</taxon>
        <taxon>Leishmania</taxon>
    </lineage>
</organism>
<sequence>MMSVAGPPHLPTRSPDAVVHAHKLGTPLIENLAPSNPLLAAPSSQLNRAGSQSLAARAPVDPTPSAAPALDVATLLRHALVRDLIRENEGMLMELAGLRETEKHWCGTQLRLVALEESAARAELKAAESIARGVWVTRAHAFLAAYVQQLEQQLTNEAAEAAELRGFAELAQAQLARSSQPSTQGVTLEKDKYRSPPTKAQRGSRIADVDTDSQRASLEEITNVHGSVKRLRSVESSDGGSTPLGPPRRTSSSQKSPGALTKVRKGGVGGGGGGGGCGAQRTRSVRAAPHICSSCRGPPTPTPPRSSAPTTTREKERVLPERGRGSGGGQKGHFSLMCNCVFLTFATCTGVARLFLGALPHSLFPFLLPRLPRGSLKH</sequence>
<evidence type="ECO:0000313" key="2">
    <source>
        <dbReference type="EMBL" id="KAL0513281.1"/>
    </source>
</evidence>